<organism evidence="7 8">
    <name type="scientific">[Candida] subhashii</name>
    <dbReference type="NCBI Taxonomy" id="561895"/>
    <lineage>
        <taxon>Eukaryota</taxon>
        <taxon>Fungi</taxon>
        <taxon>Dikarya</taxon>
        <taxon>Ascomycota</taxon>
        <taxon>Saccharomycotina</taxon>
        <taxon>Pichiomycetes</taxon>
        <taxon>Debaryomycetaceae</taxon>
        <taxon>Spathaspora</taxon>
    </lineage>
</organism>
<dbReference type="SMART" id="SM00653">
    <property type="entry name" value="eIF2B_5"/>
    <property type="match status" value="1"/>
</dbReference>
<dbReference type="GO" id="GO:0031369">
    <property type="term" value="F:translation initiation factor binding"/>
    <property type="evidence" value="ECO:0007669"/>
    <property type="project" value="TreeGrafter"/>
</dbReference>
<dbReference type="Pfam" id="PF12796">
    <property type="entry name" value="Ank_2"/>
    <property type="match status" value="1"/>
</dbReference>
<accession>A0A8J5QHT5</accession>
<name>A0A8J5QHT5_9ASCO</name>
<evidence type="ECO:0000256" key="4">
    <source>
        <dbReference type="PROSITE-ProRule" id="PRU00023"/>
    </source>
</evidence>
<dbReference type="InterPro" id="IPR002735">
    <property type="entry name" value="Transl_init_fac_IF2/IF5_dom"/>
</dbReference>
<reference evidence="7 8" key="1">
    <citation type="journal article" date="2021" name="DNA Res.">
        <title>Genome analysis of Candida subhashii reveals its hybrid nature and dual mitochondrial genome conformations.</title>
        <authorList>
            <person name="Mixao V."/>
            <person name="Hegedusova E."/>
            <person name="Saus E."/>
            <person name="Pryszcz L.P."/>
            <person name="Cillingova A."/>
            <person name="Nosek J."/>
            <person name="Gabaldon T."/>
        </authorList>
    </citation>
    <scope>NUCLEOTIDE SEQUENCE [LARGE SCALE GENOMIC DNA]</scope>
    <source>
        <strain evidence="7 8">CBS 10753</strain>
    </source>
</reference>
<evidence type="ECO:0000256" key="5">
    <source>
        <dbReference type="SAM" id="MobiDB-lite"/>
    </source>
</evidence>
<keyword evidence="2" id="KW-0396">Initiation factor</keyword>
<dbReference type="Pfam" id="PF01873">
    <property type="entry name" value="eIF-5_eIF-2B"/>
    <property type="match status" value="1"/>
</dbReference>
<evidence type="ECO:0000259" key="6">
    <source>
        <dbReference type="SMART" id="SM00653"/>
    </source>
</evidence>
<dbReference type="GeneID" id="73472170"/>
<comment type="caution">
    <text evidence="7">The sequence shown here is derived from an EMBL/GenBank/DDBJ whole genome shotgun (WGS) entry which is preliminary data.</text>
</comment>
<dbReference type="EMBL" id="JAGSYN010000267">
    <property type="protein sequence ID" value="KAG7661133.1"/>
    <property type="molecule type" value="Genomic_DNA"/>
</dbReference>
<protein>
    <submittedName>
        <fullName evidence="7">SUI3</fullName>
    </submittedName>
</protein>
<dbReference type="AlphaFoldDB" id="A0A8J5QHT5"/>
<dbReference type="OrthoDB" id="10255414at2759"/>
<dbReference type="RefSeq" id="XP_049261366.1">
    <property type="nucleotide sequence ID" value="XM_049409428.1"/>
</dbReference>
<dbReference type="InterPro" id="IPR002110">
    <property type="entry name" value="Ankyrin_rpt"/>
</dbReference>
<evidence type="ECO:0000313" key="8">
    <source>
        <dbReference type="Proteomes" id="UP000694255"/>
    </source>
</evidence>
<comment type="similarity">
    <text evidence="1">Belongs to the eIF-2-beta/eIF-5 family.</text>
</comment>
<dbReference type="PANTHER" id="PTHR23001">
    <property type="entry name" value="EUKARYOTIC TRANSLATION INITIATION FACTOR"/>
    <property type="match status" value="1"/>
</dbReference>
<dbReference type="PROSITE" id="PS50297">
    <property type="entry name" value="ANK_REP_REGION"/>
    <property type="match status" value="2"/>
</dbReference>
<proteinExistence type="inferred from homology"/>
<gene>
    <name evidence="7" type="ORF">J8A68_005370</name>
</gene>
<feature type="region of interest" description="Disordered" evidence="5">
    <location>
        <begin position="212"/>
        <end position="239"/>
    </location>
</feature>
<dbReference type="PANTHER" id="PTHR23001:SF3">
    <property type="entry name" value="EUKARYOTIC TRANSLATION INITIATION FACTOR 2 SUBUNIT 2"/>
    <property type="match status" value="1"/>
</dbReference>
<keyword evidence="8" id="KW-1185">Reference proteome</keyword>
<dbReference type="GO" id="GO:0003729">
    <property type="term" value="F:mRNA binding"/>
    <property type="evidence" value="ECO:0007669"/>
    <property type="project" value="TreeGrafter"/>
</dbReference>
<evidence type="ECO:0000256" key="1">
    <source>
        <dbReference type="ARBA" id="ARBA00010397"/>
    </source>
</evidence>
<feature type="repeat" description="ANK" evidence="4">
    <location>
        <begin position="88"/>
        <end position="110"/>
    </location>
</feature>
<dbReference type="InterPro" id="IPR045196">
    <property type="entry name" value="IF2/IF5"/>
</dbReference>
<dbReference type="FunFam" id="3.30.30.170:FF:000001">
    <property type="entry name" value="Eukaryotic translation initiation factor 2 subunit"/>
    <property type="match status" value="1"/>
</dbReference>
<keyword evidence="3" id="KW-0648">Protein biosynthesis</keyword>
<keyword evidence="4" id="KW-0040">ANK repeat</keyword>
<dbReference type="GO" id="GO:0001731">
    <property type="term" value="P:formation of translation preinitiation complex"/>
    <property type="evidence" value="ECO:0007669"/>
    <property type="project" value="TreeGrafter"/>
</dbReference>
<dbReference type="PROSITE" id="PS50088">
    <property type="entry name" value="ANK_REPEAT"/>
    <property type="match status" value="2"/>
</dbReference>
<evidence type="ECO:0000256" key="3">
    <source>
        <dbReference type="ARBA" id="ARBA00022917"/>
    </source>
</evidence>
<evidence type="ECO:0000256" key="2">
    <source>
        <dbReference type="ARBA" id="ARBA00022540"/>
    </source>
</evidence>
<feature type="repeat" description="ANK" evidence="4">
    <location>
        <begin position="49"/>
        <end position="71"/>
    </location>
</feature>
<feature type="domain" description="Translation initiation factor IF2/IF5" evidence="6">
    <location>
        <begin position="347"/>
        <end position="458"/>
    </location>
</feature>
<dbReference type="GO" id="GO:0003743">
    <property type="term" value="F:translation initiation factor activity"/>
    <property type="evidence" value="ECO:0007669"/>
    <property type="project" value="UniProtKB-KW"/>
</dbReference>
<feature type="region of interest" description="Disordered" evidence="5">
    <location>
        <begin position="157"/>
        <end position="177"/>
    </location>
</feature>
<dbReference type="Proteomes" id="UP000694255">
    <property type="component" value="Unassembled WGS sequence"/>
</dbReference>
<evidence type="ECO:0000313" key="7">
    <source>
        <dbReference type="EMBL" id="KAG7661133.1"/>
    </source>
</evidence>
<dbReference type="SMART" id="SM00248">
    <property type="entry name" value="ANK"/>
    <property type="match status" value="2"/>
</dbReference>
<sequence>MSAEEITTLTQEEMDVVIYDARVGDLETLQEIFEEITPKTLTSVKDDITLSTPIHMSSANGHLEVVKYLLSILSKEDATKLVAQKNENGNTALHWAAYNGHLEIVKLLVEEYEADAFVKNEAGHDPIYEAENNNQFEIENWFLKKYTVEEDFKVEEDGEDTKITYKPGTESKLADEQARDASFAAAATATSSSEPASKLVTLDMSDLGFDPTLKKKKKSKKTEDGIRESPAPESDAGVDELFSGLKKKKKSKKSDDLEKSASPALDSDDLSASLSELGFKKKKKKSSAKDVNEFEQQLEEAGVEDIVAPVEKDSNQVDGGLAYEELLSRFFSILKTNNPELAGDRSGPKFRIPPPVCQREGSKKTLFANVQEIATVLQRNPEHLIQFLFAELGTSGSIDGEKRLVLKGKFQPKQMESVLRRYIIEYVTCKTCKSMNTELKRESANRLHFLSCKACGSTRSVSSIKTGFQAQIGRRKKL</sequence>
<dbReference type="GO" id="GO:0005850">
    <property type="term" value="C:eukaryotic translation initiation factor 2 complex"/>
    <property type="evidence" value="ECO:0007669"/>
    <property type="project" value="TreeGrafter"/>
</dbReference>